<name>A0ABR3LD48_9TELE</name>
<dbReference type="EMBL" id="JAYMGO010000022">
    <property type="protein sequence ID" value="KAL1250748.1"/>
    <property type="molecule type" value="Genomic_DNA"/>
</dbReference>
<evidence type="ECO:0008006" key="3">
    <source>
        <dbReference type="Google" id="ProtNLM"/>
    </source>
</evidence>
<evidence type="ECO:0000313" key="2">
    <source>
        <dbReference type="Proteomes" id="UP001558613"/>
    </source>
</evidence>
<proteinExistence type="predicted"/>
<organism evidence="1 2">
    <name type="scientific">Cirrhinus molitorella</name>
    <name type="common">mud carp</name>
    <dbReference type="NCBI Taxonomy" id="172907"/>
    <lineage>
        <taxon>Eukaryota</taxon>
        <taxon>Metazoa</taxon>
        <taxon>Chordata</taxon>
        <taxon>Craniata</taxon>
        <taxon>Vertebrata</taxon>
        <taxon>Euteleostomi</taxon>
        <taxon>Actinopterygii</taxon>
        <taxon>Neopterygii</taxon>
        <taxon>Teleostei</taxon>
        <taxon>Ostariophysi</taxon>
        <taxon>Cypriniformes</taxon>
        <taxon>Cyprinidae</taxon>
        <taxon>Labeoninae</taxon>
        <taxon>Labeonini</taxon>
        <taxon>Cirrhinus</taxon>
    </lineage>
</organism>
<protein>
    <recommendedName>
        <fullName evidence="3">HEAT repeat-containing protein 1</fullName>
    </recommendedName>
</protein>
<dbReference type="Proteomes" id="UP001558613">
    <property type="component" value="Unassembled WGS sequence"/>
</dbReference>
<reference evidence="1 2" key="1">
    <citation type="submission" date="2023-09" db="EMBL/GenBank/DDBJ databases">
        <authorList>
            <person name="Wang M."/>
        </authorList>
    </citation>
    <scope>NUCLEOTIDE SEQUENCE [LARGE SCALE GENOMIC DNA]</scope>
    <source>
        <strain evidence="1">GT-2023</strain>
        <tissue evidence="1">Liver</tissue>
    </source>
</reference>
<evidence type="ECO:0000313" key="1">
    <source>
        <dbReference type="EMBL" id="KAL1250748.1"/>
    </source>
</evidence>
<keyword evidence="2" id="KW-1185">Reference proteome</keyword>
<comment type="caution">
    <text evidence="1">The sequence shown here is derived from an EMBL/GenBank/DDBJ whole genome shotgun (WGS) entry which is preliminary data.</text>
</comment>
<gene>
    <name evidence="1" type="ORF">QQF64_018544</name>
</gene>
<sequence length="250" mass="27876">MLHPSGSELQMASCYLKPLLLSQHPLTHGWAKVLKNVLAKTAPSDVLSVVNQMLTTTLTKNLANMDPATKRNTLQNVCDILSRQGSSVRERAAFVVFSNVLLQSLQSMTESQHLHTAQSVYKLLEPLLLQVYTIQPEQVSSEEINECLPVFEILGEFLQKMRSGLNAEREQGLLLLSLLRLFITALKCPDSSFKVCLFLPCIQTSLAVDLLPCSSTLTQVSSLWFCKPFLAATKTYIKLRIPCVPAWPFL</sequence>
<accession>A0ABR3LD48</accession>